<name>A0ABD6H8Z3_AGRVI</name>
<dbReference type="RefSeq" id="WP_080516986.1">
    <property type="nucleotide sequence ID" value="NZ_MBFE02000006.1"/>
</dbReference>
<keyword evidence="4" id="KW-1185">Reference proteome</keyword>
<protein>
    <submittedName>
        <fullName evidence="3">CHAP domain-containing protein</fullName>
    </submittedName>
</protein>
<proteinExistence type="predicted"/>
<dbReference type="Proteomes" id="UP000179536">
    <property type="component" value="Unassembled WGS sequence"/>
</dbReference>
<dbReference type="AlphaFoldDB" id="A0ABD6H8Z3"/>
<reference evidence="4 5" key="1">
    <citation type="submission" date="2019-11" db="EMBL/GenBank/DDBJ databases">
        <title>Whole-genome sequencing of Allorhizobium vitis.</title>
        <authorList>
            <person name="Gan H.M."/>
            <person name="Savka M.A."/>
        </authorList>
    </citation>
    <scope>NUCLEOTIDE SEQUENCE [LARGE SCALE GENOMIC DNA]</scope>
    <source>
        <strain evidence="3 5">RF2/1</strain>
        <strain evidence="2 4">T1/7</strain>
    </source>
</reference>
<evidence type="ECO:0000313" key="3">
    <source>
        <dbReference type="EMBL" id="MUP10905.1"/>
    </source>
</evidence>
<dbReference type="InterPro" id="IPR007921">
    <property type="entry name" value="CHAP_dom"/>
</dbReference>
<dbReference type="SUPFAM" id="SSF54001">
    <property type="entry name" value="Cysteine proteinases"/>
    <property type="match status" value="1"/>
</dbReference>
<accession>A0ABD6H8Z3</accession>
<organism evidence="3 5">
    <name type="scientific">Agrobacterium vitis</name>
    <name type="common">Rhizobium vitis</name>
    <dbReference type="NCBI Taxonomy" id="373"/>
    <lineage>
        <taxon>Bacteria</taxon>
        <taxon>Pseudomonadati</taxon>
        <taxon>Pseudomonadota</taxon>
        <taxon>Alphaproteobacteria</taxon>
        <taxon>Hyphomicrobiales</taxon>
        <taxon>Rhizobiaceae</taxon>
        <taxon>Rhizobium/Agrobacterium group</taxon>
        <taxon>Agrobacterium</taxon>
    </lineage>
</organism>
<dbReference type="Pfam" id="PF05257">
    <property type="entry name" value="CHAP"/>
    <property type="match status" value="1"/>
</dbReference>
<dbReference type="InterPro" id="IPR038765">
    <property type="entry name" value="Papain-like_cys_pep_sf"/>
</dbReference>
<evidence type="ECO:0000313" key="4">
    <source>
        <dbReference type="Proteomes" id="UP000179454"/>
    </source>
</evidence>
<comment type="caution">
    <text evidence="3">The sequence shown here is derived from an EMBL/GenBank/DDBJ whole genome shotgun (WGS) entry which is preliminary data.</text>
</comment>
<dbReference type="EMBL" id="MBFA02000007">
    <property type="protein sequence ID" value="MUP10905.1"/>
    <property type="molecule type" value="Genomic_DNA"/>
</dbReference>
<gene>
    <name evidence="3" type="ORF">BBK91_013605</name>
    <name evidence="2" type="ORF">BBL17_010330</name>
</gene>
<evidence type="ECO:0000313" key="5">
    <source>
        <dbReference type="Proteomes" id="UP000179536"/>
    </source>
</evidence>
<feature type="domain" description="Peptidase C51" evidence="1">
    <location>
        <begin position="15"/>
        <end position="96"/>
    </location>
</feature>
<dbReference type="Proteomes" id="UP000179454">
    <property type="component" value="Unassembled WGS sequence"/>
</dbReference>
<evidence type="ECO:0000259" key="1">
    <source>
        <dbReference type="Pfam" id="PF05257"/>
    </source>
</evidence>
<sequence>MIAFFAATKTAPYQGDETAWCAAFVCWVLKHCGKAYSNDAGSRSFRSFAPLPATTTPVVGDLVVFKHLSHPSQGHVAFFDGFADDAKTKVWCLGGNQGNRISRKPFTVAKGDLRVDSYHHVA</sequence>
<dbReference type="EMBL" id="MBFE02000006">
    <property type="protein sequence ID" value="MUO42180.1"/>
    <property type="molecule type" value="Genomic_DNA"/>
</dbReference>
<evidence type="ECO:0000313" key="2">
    <source>
        <dbReference type="EMBL" id="MUO42180.1"/>
    </source>
</evidence>